<dbReference type="InterPro" id="IPR057326">
    <property type="entry name" value="KR_dom"/>
</dbReference>
<dbReference type="CDD" id="cd05233">
    <property type="entry name" value="SDR_c"/>
    <property type="match status" value="1"/>
</dbReference>
<sequence>MSELAGKVALVTGGSRGIGAAIARALAQAGADVAITYLQNKDAAEAVLDDVRAAGRRGLARAADTTVPEDITAAVEETAAGLGRLDVLVNNAGYMDVSGTAFQDLPVETVDRTLLVNVRAYLLTARAAVRHLGPGGRIINIGSCLGARVPAPGATLYATSKAAVTGLTKGLARDLGPRGITVNQISPGPVDTDMNPADGPHAEFQRSLTALGRYGEASEIAAAAVFLAGDGASFITGATLAVDGGNTA</sequence>
<dbReference type="Pfam" id="PF13561">
    <property type="entry name" value="adh_short_C2"/>
    <property type="match status" value="1"/>
</dbReference>
<dbReference type="PANTHER" id="PTHR43639">
    <property type="entry name" value="OXIDOREDUCTASE, SHORT-CHAIN DEHYDROGENASE/REDUCTASE FAMILY (AFU_ORTHOLOGUE AFUA_5G02870)"/>
    <property type="match status" value="1"/>
</dbReference>
<keyword evidence="5" id="KW-1185">Reference proteome</keyword>
<dbReference type="SUPFAM" id="SSF51735">
    <property type="entry name" value="NAD(P)-binding Rossmann-fold domains"/>
    <property type="match status" value="1"/>
</dbReference>
<dbReference type="PRINTS" id="PR00081">
    <property type="entry name" value="GDHRDH"/>
</dbReference>
<dbReference type="InterPro" id="IPR036291">
    <property type="entry name" value="NAD(P)-bd_dom_sf"/>
</dbReference>
<evidence type="ECO:0000259" key="3">
    <source>
        <dbReference type="SMART" id="SM00822"/>
    </source>
</evidence>
<dbReference type="Gene3D" id="3.40.50.720">
    <property type="entry name" value="NAD(P)-binding Rossmann-like Domain"/>
    <property type="match status" value="1"/>
</dbReference>
<dbReference type="RefSeq" id="WP_182314609.1">
    <property type="nucleotide sequence ID" value="NZ_BAAATA010000047.1"/>
</dbReference>
<comment type="caution">
    <text evidence="4">The sequence shown here is derived from an EMBL/GenBank/DDBJ whole genome shotgun (WGS) entry which is preliminary data.</text>
</comment>
<evidence type="ECO:0000256" key="2">
    <source>
        <dbReference type="ARBA" id="ARBA00023002"/>
    </source>
</evidence>
<accession>A0ABN3MVT7</accession>
<dbReference type="EMBL" id="BAAATA010000047">
    <property type="protein sequence ID" value="GAA2509243.1"/>
    <property type="molecule type" value="Genomic_DNA"/>
</dbReference>
<name>A0ABN3MVT7_9ACTN</name>
<dbReference type="Proteomes" id="UP001501358">
    <property type="component" value="Unassembled WGS sequence"/>
</dbReference>
<dbReference type="PRINTS" id="PR00080">
    <property type="entry name" value="SDRFAMILY"/>
</dbReference>
<reference evidence="4 5" key="1">
    <citation type="journal article" date="2019" name="Int. J. Syst. Evol. Microbiol.">
        <title>The Global Catalogue of Microorganisms (GCM) 10K type strain sequencing project: providing services to taxonomists for standard genome sequencing and annotation.</title>
        <authorList>
            <consortium name="The Broad Institute Genomics Platform"/>
            <consortium name="The Broad Institute Genome Sequencing Center for Infectious Disease"/>
            <person name="Wu L."/>
            <person name="Ma J."/>
        </authorList>
    </citation>
    <scope>NUCLEOTIDE SEQUENCE [LARGE SCALE GENOMIC DNA]</scope>
    <source>
        <strain evidence="4 5">JCM 6307</strain>
    </source>
</reference>
<dbReference type="SMART" id="SM00822">
    <property type="entry name" value="PKS_KR"/>
    <property type="match status" value="1"/>
</dbReference>
<dbReference type="InterPro" id="IPR002347">
    <property type="entry name" value="SDR_fam"/>
</dbReference>
<evidence type="ECO:0000256" key="1">
    <source>
        <dbReference type="ARBA" id="ARBA00006484"/>
    </source>
</evidence>
<keyword evidence="2" id="KW-0560">Oxidoreductase</keyword>
<comment type="similarity">
    <text evidence="1">Belongs to the short-chain dehydrogenases/reductases (SDR) family.</text>
</comment>
<proteinExistence type="inferred from homology"/>
<evidence type="ECO:0000313" key="5">
    <source>
        <dbReference type="Proteomes" id="UP001501358"/>
    </source>
</evidence>
<organism evidence="4 5">
    <name type="scientific">Streptomyces thermolineatus</name>
    <dbReference type="NCBI Taxonomy" id="44033"/>
    <lineage>
        <taxon>Bacteria</taxon>
        <taxon>Bacillati</taxon>
        <taxon>Actinomycetota</taxon>
        <taxon>Actinomycetes</taxon>
        <taxon>Kitasatosporales</taxon>
        <taxon>Streptomycetaceae</taxon>
        <taxon>Streptomyces</taxon>
    </lineage>
</organism>
<feature type="domain" description="Ketoreductase" evidence="3">
    <location>
        <begin position="7"/>
        <end position="188"/>
    </location>
</feature>
<protein>
    <submittedName>
        <fullName evidence="4">SDR family oxidoreductase</fullName>
    </submittedName>
</protein>
<dbReference type="PANTHER" id="PTHR43639:SF1">
    <property type="entry name" value="SHORT-CHAIN DEHYDROGENASE_REDUCTASE FAMILY PROTEIN"/>
    <property type="match status" value="1"/>
</dbReference>
<evidence type="ECO:0000313" key="4">
    <source>
        <dbReference type="EMBL" id="GAA2509243.1"/>
    </source>
</evidence>
<gene>
    <name evidence="4" type="ORF">GCM10010406_52130</name>
</gene>